<comment type="subcellular location">
    <subcellularLocation>
        <location evidence="5">Nucleus</location>
    </subcellularLocation>
</comment>
<sequence length="370" mass="41065">MDAAISPLERAFNTFLTTMPAEQLEELLQYLQDTKAQENNGMQLPDATPDNAANYALDNGNGAAVPVAATPRTLVSRAKRTQEGKKRPLNSFIAFRRLYSVIFPDITQKAKSGILRFLWQNDPFKAKWAILAKAYSIIRDDHGGEVSLDQFLEITAKFIGLFEPTRYLDAMGWQLNFDAEQQYTMAKVKITTIPEADISTNYSVDDVVKHCYDTGYVSEKPGKHSANNGNNAATMAFAAQPTFVVKAENGIQITGDDATIVTDDEFATPEVDFPTPEETNDTPTPDPVEAEPVVDNNPLPYFDAPGVPDGQQLQLELFQGLDFNLDNMQLPFIEDLALYDPAAAFPLVMDYDPLEEPPFGVFDIDQYINV</sequence>
<keyword evidence="2 5" id="KW-0238">DNA-binding</keyword>
<organism evidence="7">
    <name type="scientific">Aspergillus fennelliae</name>
    <dbReference type="NCBI Taxonomy" id="41048"/>
    <lineage>
        <taxon>Eukaryota</taxon>
        <taxon>Fungi</taxon>
        <taxon>Dikarya</taxon>
        <taxon>Ascomycota</taxon>
        <taxon>Pezizomycotina</taxon>
        <taxon>Eurotiomycetes</taxon>
        <taxon>Eurotiomycetidae</taxon>
        <taxon>Eurotiales</taxon>
        <taxon>Aspergillaceae</taxon>
        <taxon>Aspergillus</taxon>
        <taxon>Aspergillus subgen. Fumigati</taxon>
    </lineage>
</organism>
<dbReference type="AlphaFoldDB" id="A0A3G6VE12"/>
<reference evidence="7" key="1">
    <citation type="journal article" date="2018" name="Stud. Mycol.">
        <title>Evolution of asexual and sexual reproduction in the aspergilli.</title>
        <authorList>
            <person name="Ojeda-Lopez M."/>
            <person name="Chen W."/>
            <person name="Eagle C.E."/>
            <person name="Gutierrez G."/>
            <person name="Jia W.L."/>
            <person name="Swilaiman S.S."/>
            <person name="Huang Z."/>
            <person name="Park H.S."/>
            <person name="Yu J.H."/>
            <person name="Canovas D."/>
            <person name="Dyer P.S."/>
        </authorList>
    </citation>
    <scope>NUCLEOTIDE SEQUENCE</scope>
    <source>
        <strain evidence="7">54-1</strain>
    </source>
</reference>
<dbReference type="GO" id="GO:0045895">
    <property type="term" value="P:positive regulation of mating-type specific transcription, DNA-templated"/>
    <property type="evidence" value="ECO:0007669"/>
    <property type="project" value="InterPro"/>
</dbReference>
<accession>A0A3G6VE12</accession>
<dbReference type="InterPro" id="IPR006856">
    <property type="entry name" value="MATalpha_HMGbox"/>
</dbReference>
<dbReference type="PROSITE" id="PS51325">
    <property type="entry name" value="ALPHA_BOX"/>
    <property type="match status" value="1"/>
</dbReference>
<keyword evidence="1 5" id="KW-0805">Transcription regulation</keyword>
<name>A0A3G6VE12_9EURO</name>
<protein>
    <submittedName>
        <fullName evidence="7">MAT1-1-1</fullName>
    </submittedName>
</protein>
<evidence type="ECO:0000256" key="1">
    <source>
        <dbReference type="ARBA" id="ARBA00023015"/>
    </source>
</evidence>
<evidence type="ECO:0000256" key="2">
    <source>
        <dbReference type="ARBA" id="ARBA00023125"/>
    </source>
</evidence>
<dbReference type="GO" id="GO:0005634">
    <property type="term" value="C:nucleus"/>
    <property type="evidence" value="ECO:0007669"/>
    <property type="project" value="UniProtKB-SubCell"/>
</dbReference>
<gene>
    <name evidence="7" type="primary">MAT1-1-1</name>
</gene>
<evidence type="ECO:0000313" key="7">
    <source>
        <dbReference type="EMBL" id="AZB52182.1"/>
    </source>
</evidence>
<evidence type="ECO:0000259" key="6">
    <source>
        <dbReference type="PROSITE" id="PS51325"/>
    </source>
</evidence>
<evidence type="ECO:0000256" key="5">
    <source>
        <dbReference type="RuleBase" id="RU003516"/>
    </source>
</evidence>
<dbReference type="GO" id="GO:0008301">
    <property type="term" value="F:DNA binding, bending"/>
    <property type="evidence" value="ECO:0007669"/>
    <property type="project" value="InterPro"/>
</dbReference>
<feature type="domain" description="Alpha box" evidence="6">
    <location>
        <begin position="84"/>
        <end position="139"/>
    </location>
</feature>
<evidence type="ECO:0000256" key="3">
    <source>
        <dbReference type="ARBA" id="ARBA00023163"/>
    </source>
</evidence>
<evidence type="ECO:0000256" key="4">
    <source>
        <dbReference type="ARBA" id="ARBA00023242"/>
    </source>
</evidence>
<dbReference type="EMBL" id="MH401193">
    <property type="protein sequence ID" value="AZB52182.1"/>
    <property type="molecule type" value="Genomic_DNA"/>
</dbReference>
<keyword evidence="4 5" id="KW-0539">Nucleus</keyword>
<proteinExistence type="inferred from homology"/>
<keyword evidence="3 5" id="KW-0804">Transcription</keyword>
<dbReference type="Pfam" id="PF04769">
    <property type="entry name" value="MATalpha_HMGbox"/>
    <property type="match status" value="1"/>
</dbReference>
<comment type="similarity">
    <text evidence="5">Belongs to the MATALPHA1 family.</text>
</comment>